<keyword evidence="4 6" id="KW-0288">FMN</keyword>
<dbReference type="GO" id="GO:0010181">
    <property type="term" value="F:FMN binding"/>
    <property type="evidence" value="ECO:0007669"/>
    <property type="project" value="InterPro"/>
</dbReference>
<dbReference type="RefSeq" id="WP_093393216.1">
    <property type="nucleotide sequence ID" value="NZ_FOUU01000001.1"/>
</dbReference>
<keyword evidence="6" id="KW-1278">Translocase</keyword>
<dbReference type="PIRSF" id="PIRSF006091">
    <property type="entry name" value="E_trnsport_RnfG"/>
    <property type="match status" value="1"/>
</dbReference>
<feature type="signal peptide" evidence="7">
    <location>
        <begin position="1"/>
        <end position="20"/>
    </location>
</feature>
<protein>
    <recommendedName>
        <fullName evidence="6">Ion-translocating oxidoreductase complex subunit G</fullName>
        <ecNumber evidence="6">7.-.-.-</ecNumber>
    </recommendedName>
    <alternativeName>
        <fullName evidence="6">Rnf electron transport complex subunit G</fullName>
    </alternativeName>
</protein>
<dbReference type="InterPro" id="IPR007329">
    <property type="entry name" value="FMN-bd"/>
</dbReference>
<keyword evidence="6" id="KW-0472">Membrane</keyword>
<dbReference type="PANTHER" id="PTHR36118:SF1">
    <property type="entry name" value="ION-TRANSLOCATING OXIDOREDUCTASE COMPLEX SUBUNIT G"/>
    <property type="match status" value="1"/>
</dbReference>
<gene>
    <name evidence="6" type="primary">rnfG</name>
    <name evidence="9" type="ORF">SAMN05660836_00498</name>
</gene>
<comment type="similarity">
    <text evidence="6">Belongs to the RnfG family.</text>
</comment>
<dbReference type="AlphaFoldDB" id="A0A1I4RAX1"/>
<feature type="modified residue" description="FMN phosphoryl threonine" evidence="6">
    <location>
        <position position="159"/>
    </location>
</feature>
<evidence type="ECO:0000256" key="5">
    <source>
        <dbReference type="ARBA" id="ARBA00022982"/>
    </source>
</evidence>
<keyword evidence="6" id="KW-1003">Cell membrane</keyword>
<comment type="subunit">
    <text evidence="6">The complex is composed of six subunits: RnfA, RnfB, RnfC, RnfD, RnfE and RnfG.</text>
</comment>
<dbReference type="GO" id="GO:0022900">
    <property type="term" value="P:electron transport chain"/>
    <property type="evidence" value="ECO:0007669"/>
    <property type="project" value="UniProtKB-UniRule"/>
</dbReference>
<evidence type="ECO:0000256" key="4">
    <source>
        <dbReference type="ARBA" id="ARBA00022643"/>
    </source>
</evidence>
<dbReference type="SMART" id="SM00900">
    <property type="entry name" value="FMN_bind"/>
    <property type="match status" value="1"/>
</dbReference>
<dbReference type="HAMAP" id="MF_00479">
    <property type="entry name" value="RsxG_RnfG"/>
    <property type="match status" value="1"/>
</dbReference>
<keyword evidence="7" id="KW-0732">Signal</keyword>
<dbReference type="Pfam" id="PF04205">
    <property type="entry name" value="FMN_bind"/>
    <property type="match status" value="1"/>
</dbReference>
<evidence type="ECO:0000256" key="3">
    <source>
        <dbReference type="ARBA" id="ARBA00022630"/>
    </source>
</evidence>
<evidence type="ECO:0000256" key="1">
    <source>
        <dbReference type="ARBA" id="ARBA00022448"/>
    </source>
</evidence>
<dbReference type="NCBIfam" id="TIGR01947">
    <property type="entry name" value="rnfG"/>
    <property type="match status" value="1"/>
</dbReference>
<evidence type="ECO:0000256" key="2">
    <source>
        <dbReference type="ARBA" id="ARBA00022553"/>
    </source>
</evidence>
<keyword evidence="6" id="KW-1133">Transmembrane helix</keyword>
<dbReference type="Proteomes" id="UP000199611">
    <property type="component" value="Unassembled WGS sequence"/>
</dbReference>
<dbReference type="STRING" id="39841.SAMN05660836_00498"/>
<evidence type="ECO:0000256" key="6">
    <source>
        <dbReference type="HAMAP-Rule" id="MF_00479"/>
    </source>
</evidence>
<keyword evidence="5 6" id="KW-0249">Electron transport</keyword>
<evidence type="ECO:0000259" key="8">
    <source>
        <dbReference type="SMART" id="SM00900"/>
    </source>
</evidence>
<evidence type="ECO:0000313" key="10">
    <source>
        <dbReference type="Proteomes" id="UP000199611"/>
    </source>
</evidence>
<keyword evidence="3 6" id="KW-0285">Flavoprotein</keyword>
<dbReference type="GO" id="GO:0005886">
    <property type="term" value="C:plasma membrane"/>
    <property type="evidence" value="ECO:0007669"/>
    <property type="project" value="UniProtKB-SubCell"/>
</dbReference>
<dbReference type="GO" id="GO:0009055">
    <property type="term" value="F:electron transfer activity"/>
    <property type="evidence" value="ECO:0007669"/>
    <property type="project" value="InterPro"/>
</dbReference>
<keyword evidence="6" id="KW-0812">Transmembrane</keyword>
<dbReference type="PANTHER" id="PTHR36118">
    <property type="entry name" value="ION-TRANSLOCATING OXIDOREDUCTASE COMPLEX SUBUNIT G"/>
    <property type="match status" value="1"/>
</dbReference>
<dbReference type="NCBIfam" id="NF045876">
    <property type="entry name" value="RnfG_DVU2794"/>
    <property type="match status" value="1"/>
</dbReference>
<dbReference type="InterPro" id="IPR010209">
    <property type="entry name" value="Ion_transpt_RnfG/RsxG"/>
</dbReference>
<organism evidence="9 10">
    <name type="scientific">Thermodesulforhabdus norvegica</name>
    <dbReference type="NCBI Taxonomy" id="39841"/>
    <lineage>
        <taxon>Bacteria</taxon>
        <taxon>Pseudomonadati</taxon>
        <taxon>Thermodesulfobacteriota</taxon>
        <taxon>Syntrophobacteria</taxon>
        <taxon>Syntrophobacterales</taxon>
        <taxon>Thermodesulforhabdaceae</taxon>
        <taxon>Thermodesulforhabdus</taxon>
    </lineage>
</organism>
<keyword evidence="1 6" id="KW-0813">Transport</keyword>
<keyword evidence="2 6" id="KW-0597">Phosphoprotein</keyword>
<comment type="subcellular location">
    <subcellularLocation>
        <location evidence="6">Cell membrane</location>
        <topology evidence="6">Single-pass membrane protein</topology>
    </subcellularLocation>
</comment>
<feature type="domain" description="FMN-binding" evidence="8">
    <location>
        <begin position="92"/>
        <end position="176"/>
    </location>
</feature>
<dbReference type="EMBL" id="FOUU01000001">
    <property type="protein sequence ID" value="SFM49100.1"/>
    <property type="molecule type" value="Genomic_DNA"/>
</dbReference>
<comment type="cofactor">
    <cofactor evidence="6">
        <name>FMN</name>
        <dbReference type="ChEBI" id="CHEBI:58210"/>
    </cofactor>
</comment>
<keyword evidence="10" id="KW-1185">Reference proteome</keyword>
<accession>A0A1I4RAX1</accession>
<dbReference type="EC" id="7.-.-.-" evidence="6"/>
<evidence type="ECO:0000313" key="9">
    <source>
        <dbReference type="EMBL" id="SFM49100.1"/>
    </source>
</evidence>
<reference evidence="9 10" key="1">
    <citation type="submission" date="2016-10" db="EMBL/GenBank/DDBJ databases">
        <authorList>
            <person name="de Groot N.N."/>
        </authorList>
    </citation>
    <scope>NUCLEOTIDE SEQUENCE [LARGE SCALE GENOMIC DNA]</scope>
    <source>
        <strain evidence="9 10">DSM 9990</strain>
    </source>
</reference>
<comment type="function">
    <text evidence="6">Part of a membrane-bound complex that couples electron transfer with translocation of ions across the membrane.</text>
</comment>
<feature type="chain" id="PRO_5011487623" description="Ion-translocating oxidoreductase complex subunit G" evidence="7">
    <location>
        <begin position="21"/>
        <end position="184"/>
    </location>
</feature>
<name>A0A1I4RAX1_9BACT</name>
<proteinExistence type="inferred from homology"/>
<evidence type="ECO:0000256" key="7">
    <source>
        <dbReference type="SAM" id="SignalP"/>
    </source>
</evidence>
<sequence>MVKMVVVLTAICAVSGFTLAFLNDATREARAYQLLKFVKEPSIRAVFSVLDYDNDPIKDRMEVKVGEETKTVFPAKKGGQVIAVALDAAASGYGGPVEVMVGFKPDGTLVGIGIMRHSETPGLGARVTEDVFTSQFRDKTPPIKLSAQGGTINAVSGATISSTAVVTAVNQASEIFSQIKGEVF</sequence>